<dbReference type="AlphaFoldDB" id="A0A1X7ND66"/>
<accession>A0A1X7ND66</accession>
<dbReference type="EMBL" id="FXBN01000001">
    <property type="protein sequence ID" value="SMH35588.1"/>
    <property type="molecule type" value="Genomic_DNA"/>
</dbReference>
<reference evidence="2" key="1">
    <citation type="submission" date="2017-04" db="EMBL/GenBank/DDBJ databases">
        <authorList>
            <person name="Varghese N."/>
            <person name="Submissions S."/>
        </authorList>
    </citation>
    <scope>NUCLEOTIDE SEQUENCE [LARGE SCALE GENOMIC DNA]</scope>
    <source>
        <strain evidence="2">FDF-1</strain>
    </source>
</reference>
<name>A0A1X7ND66_9EURY</name>
<evidence type="ECO:0000313" key="2">
    <source>
        <dbReference type="Proteomes" id="UP000193969"/>
    </source>
</evidence>
<sequence length="84" mass="9241">MAKITLEISFLPILLKIIATPEDCRKQIYHSTTPGLLFLWQFKSISQKSYWTMYVTRTDIETLDSPGSIGVAGSSAASIATLSS</sequence>
<gene>
    <name evidence="1" type="ORF">SAMN06264941_1012</name>
</gene>
<proteinExistence type="predicted"/>
<keyword evidence="2" id="KW-1185">Reference proteome</keyword>
<evidence type="ECO:0000313" key="1">
    <source>
        <dbReference type="EMBL" id="SMH35588.1"/>
    </source>
</evidence>
<organism evidence="1 2">
    <name type="scientific">Methanohalophilus portucalensis FDF-1</name>
    <dbReference type="NCBI Taxonomy" id="523843"/>
    <lineage>
        <taxon>Archaea</taxon>
        <taxon>Methanobacteriati</taxon>
        <taxon>Methanobacteriota</taxon>
        <taxon>Stenosarchaea group</taxon>
        <taxon>Methanomicrobia</taxon>
        <taxon>Methanosarcinales</taxon>
        <taxon>Methanosarcinaceae</taxon>
        <taxon>Methanohalophilus</taxon>
    </lineage>
</organism>
<protein>
    <submittedName>
        <fullName evidence="1">Uncharacterized protein</fullName>
    </submittedName>
</protein>
<dbReference type="Proteomes" id="UP000193969">
    <property type="component" value="Unassembled WGS sequence"/>
</dbReference>